<dbReference type="GO" id="GO:0043565">
    <property type="term" value="F:sequence-specific DNA binding"/>
    <property type="evidence" value="ECO:0007669"/>
    <property type="project" value="InterPro"/>
</dbReference>
<dbReference type="Pfam" id="PF08394">
    <property type="entry name" value="Arc_trans_TRASH"/>
    <property type="match status" value="1"/>
</dbReference>
<evidence type="ECO:0000313" key="2">
    <source>
        <dbReference type="EMBL" id="EZQ02269.1"/>
    </source>
</evidence>
<evidence type="ECO:0000259" key="1">
    <source>
        <dbReference type="SMART" id="SM00746"/>
    </source>
</evidence>
<dbReference type="CDD" id="cd00090">
    <property type="entry name" value="HTH_ARSR"/>
    <property type="match status" value="1"/>
</dbReference>
<keyword evidence="3" id="KW-1185">Reference proteome</keyword>
<dbReference type="InterPro" id="IPR000485">
    <property type="entry name" value="AsnC-type_HTH_dom"/>
</dbReference>
<dbReference type="STRING" id="1160895.CM19_10725"/>
<dbReference type="Proteomes" id="UP000024332">
    <property type="component" value="Unassembled WGS sequence"/>
</dbReference>
<dbReference type="RefSeq" id="WP_048100335.1">
    <property type="nucleotide sequence ID" value="NZ_JFZT01000052.1"/>
</dbReference>
<proteinExistence type="predicted"/>
<dbReference type="SUPFAM" id="SSF46785">
    <property type="entry name" value="Winged helix' DNA-binding domain"/>
    <property type="match status" value="1"/>
</dbReference>
<accession>A0A031LJF1</accession>
<protein>
    <submittedName>
        <fullName evidence="2">AsnC family transcriptional regulator</fullName>
    </submittedName>
</protein>
<dbReference type="Pfam" id="PF08279">
    <property type="entry name" value="HTH_11"/>
    <property type="match status" value="1"/>
</dbReference>
<name>A0A031LJF1_9CREN</name>
<dbReference type="EMBL" id="JFZT01000052">
    <property type="protein sequence ID" value="EZQ02269.1"/>
    <property type="molecule type" value="Genomic_DNA"/>
</dbReference>
<dbReference type="OrthoDB" id="33200at2157"/>
<dbReference type="SMART" id="SM00746">
    <property type="entry name" value="TRASH"/>
    <property type="match status" value="1"/>
</dbReference>
<gene>
    <name evidence="2" type="ORF">CM19_10725</name>
</gene>
<feature type="domain" description="TRASH" evidence="1">
    <location>
        <begin position="130"/>
        <end position="166"/>
    </location>
</feature>
<dbReference type="InterPro" id="IPR013603">
    <property type="entry name" value="TRASH_TR_C_prok"/>
</dbReference>
<dbReference type="AlphaFoldDB" id="A0A031LJF1"/>
<reference evidence="2 3" key="1">
    <citation type="submission" date="2014-03" db="EMBL/GenBank/DDBJ databases">
        <title>Draft genome sequence of the novel thermoacidophilic archaea Acidianus copahuensis ALE1 strain, isolated from Copahue volcanic area in Neuquen Argentina.</title>
        <authorList>
            <person name="Urbieta M.S."/>
            <person name="Rascovan N."/>
            <person name="Castro C."/>
            <person name="Revale S."/>
            <person name="Giaveno M.A."/>
            <person name="Vazquez M.P."/>
            <person name="Donati E.R."/>
        </authorList>
    </citation>
    <scope>NUCLEOTIDE SEQUENCE [LARGE SCALE GENOMIC DNA]</scope>
    <source>
        <strain evidence="2 3">ALE1</strain>
    </source>
</reference>
<sequence>MESRSSVSKINNLEYEVLQLLKEDSRLSASEISEKLGVSRVTISRIISSLKEKGIKFTVEFYEEGEFTAFIVAKTCFSSECYNLIEGGYMNIVRSNNLEEIHKSLSNVQKDSVFVSYGKKGLKISPKLVCDYCGGEINEKPIKLKIGNKIYYACCNTCYTLLKKKKSK</sequence>
<dbReference type="InterPro" id="IPR036388">
    <property type="entry name" value="WH-like_DNA-bd_sf"/>
</dbReference>
<dbReference type="InterPro" id="IPR013196">
    <property type="entry name" value="HTH_11"/>
</dbReference>
<comment type="caution">
    <text evidence="2">The sequence shown here is derived from an EMBL/GenBank/DDBJ whole genome shotgun (WGS) entry which is preliminary data.</text>
</comment>
<dbReference type="InterPro" id="IPR036390">
    <property type="entry name" value="WH_DNA-bd_sf"/>
</dbReference>
<dbReference type="InterPro" id="IPR011991">
    <property type="entry name" value="ArsR-like_HTH"/>
</dbReference>
<dbReference type="PRINTS" id="PR00033">
    <property type="entry name" value="HTHASNC"/>
</dbReference>
<organism evidence="2 3">
    <name type="scientific">Candidatus Acidianus copahuensis</name>
    <dbReference type="NCBI Taxonomy" id="1160895"/>
    <lineage>
        <taxon>Archaea</taxon>
        <taxon>Thermoproteota</taxon>
        <taxon>Thermoprotei</taxon>
        <taxon>Sulfolobales</taxon>
        <taxon>Sulfolobaceae</taxon>
        <taxon>Acidianus</taxon>
    </lineage>
</organism>
<evidence type="ECO:0000313" key="3">
    <source>
        <dbReference type="Proteomes" id="UP000024332"/>
    </source>
</evidence>
<dbReference type="InterPro" id="IPR011017">
    <property type="entry name" value="TRASH_dom"/>
</dbReference>
<dbReference type="Gene3D" id="1.10.10.10">
    <property type="entry name" value="Winged helix-like DNA-binding domain superfamily/Winged helix DNA-binding domain"/>
    <property type="match status" value="1"/>
</dbReference>